<feature type="transmembrane region" description="Helical" evidence="6">
    <location>
        <begin position="437"/>
        <end position="457"/>
    </location>
</feature>
<dbReference type="InterPro" id="IPR025405">
    <property type="entry name" value="DUF4131"/>
</dbReference>
<dbReference type="InterPro" id="IPR004477">
    <property type="entry name" value="ComEC_N"/>
</dbReference>
<dbReference type="Pfam" id="PF03772">
    <property type="entry name" value="Competence"/>
    <property type="match status" value="1"/>
</dbReference>
<accession>A0ABV2IK06</accession>
<feature type="transmembrane region" description="Helical" evidence="6">
    <location>
        <begin position="469"/>
        <end position="489"/>
    </location>
</feature>
<keyword evidence="5 6" id="KW-0472">Membrane</keyword>
<comment type="subcellular location">
    <subcellularLocation>
        <location evidence="1">Cell membrane</location>
        <topology evidence="1">Multi-pass membrane protein</topology>
    </subcellularLocation>
</comment>
<dbReference type="PANTHER" id="PTHR30619:SF1">
    <property type="entry name" value="RECOMBINATION PROTEIN 2"/>
    <property type="match status" value="1"/>
</dbReference>
<sequence>MGASLHGVSAVMPLGVAAGAVLAGTLLQIQQPRLLASPERQMLLGAALLLLLLAWIGPRAGRGRSRWPRILGALALAPAALLLTDLRAEAGLRDRLDPALQDRLVQVEGVIVGLPVWREGAWRGQIEVERAGWPGTLSGARVADAPAPVPLVLPRRLQVFWGESGLSGPPPRAGAPRAGQRWRLALRLRPVEAPAPLHGPDLALRALEEGLGGQGRVVQRSGVADDRPVLLAETGQARIDRWRQDRREHLFSVLGERPAAGVIAGLSLGDQSAIEREDWALFRLAGLSHLMAISGLHVTMFAWLAGVLIALLWRRGPGPGLMLICPAPRAARLGGVLAALGYALLSGWGVPAQRTVLMLATVALLREGARDWPMPRLLALVAAVVALADPWALLQPGFWLSFVAVALLIASEPPGARMRTRPAQRPGAAWLRESLRALLRSQWVATLGLAPWTLLFFQQISLLGLPANLVAIPLITLVVTPLALLGLLLEPLWLPAVWAIDLLRLMLEPLLAWPGAAWSPAAAPVWAQALGLAAAVLLTLPWPWALRLLAVPMLLPLLWPALERPQPGHFELIVPDVGQGHAVLVRTAGHDLLHDTGPAYGRQGEAGDAGERVLLPLLRRLGVRELDHLVLSHRDSDHSGGAASLLAALPVRLMHSSLEPGHALRGRPAGRAAAGVPHQPCQAGLRWQRDGVEFEFLHPTAAALARTGPDRPGSNALSCVLRVAGGGRVALLTGDIGQEQELMLVLRQSGRLRADVMQVPHHGSASSSSLQFVNSVTPGWAIVQAGRFNPHGHPAVAVVQRLQSRGTKVIHVNRCGAWHWYGANASEWCEQDERIRYWHQPLPGTTGRDWP</sequence>
<dbReference type="SUPFAM" id="SSF56281">
    <property type="entry name" value="Metallo-hydrolase/oxidoreductase"/>
    <property type="match status" value="1"/>
</dbReference>
<evidence type="ECO:0000256" key="1">
    <source>
        <dbReference type="ARBA" id="ARBA00004651"/>
    </source>
</evidence>
<dbReference type="Pfam" id="PF13567">
    <property type="entry name" value="DUF4131"/>
    <property type="match status" value="1"/>
</dbReference>
<proteinExistence type="predicted"/>
<evidence type="ECO:0000256" key="2">
    <source>
        <dbReference type="ARBA" id="ARBA00022475"/>
    </source>
</evidence>
<reference evidence="8 9" key="1">
    <citation type="submission" date="2024-06" db="EMBL/GenBank/DDBJ databases">
        <title>Genomic Encyclopedia of Type Strains, Phase IV (KMG-IV): sequencing the most valuable type-strain genomes for metagenomic binning, comparative biology and taxonomic classification.</title>
        <authorList>
            <person name="Goeker M."/>
        </authorList>
    </citation>
    <scope>NUCLEOTIDE SEQUENCE [LARGE SCALE GENOMIC DNA]</scope>
    <source>
        <strain evidence="8 9">D-501</strain>
    </source>
</reference>
<dbReference type="InterPro" id="IPR001279">
    <property type="entry name" value="Metallo-B-lactamas"/>
</dbReference>
<dbReference type="EMBL" id="JBEPLS010000003">
    <property type="protein sequence ID" value="MET3603260.1"/>
    <property type="molecule type" value="Genomic_DNA"/>
</dbReference>
<keyword evidence="9" id="KW-1185">Reference proteome</keyword>
<dbReference type="Proteomes" id="UP001549111">
    <property type="component" value="Unassembled WGS sequence"/>
</dbReference>
<feature type="transmembrane region" description="Helical" evidence="6">
    <location>
        <begin position="377"/>
        <end position="393"/>
    </location>
</feature>
<comment type="caution">
    <text evidence="8">The sequence shown here is derived from an EMBL/GenBank/DDBJ whole genome shotgun (WGS) entry which is preliminary data.</text>
</comment>
<dbReference type="InterPro" id="IPR004797">
    <property type="entry name" value="Competence_ComEC/Rec2"/>
</dbReference>
<dbReference type="InterPro" id="IPR035681">
    <property type="entry name" value="ComA-like_MBL"/>
</dbReference>
<dbReference type="CDD" id="cd07731">
    <property type="entry name" value="ComA-like_MBL-fold"/>
    <property type="match status" value="1"/>
</dbReference>
<dbReference type="NCBIfam" id="TIGR00361">
    <property type="entry name" value="ComEC_Rec2"/>
    <property type="match status" value="1"/>
</dbReference>
<name>A0ABV2IK06_9BURK</name>
<feature type="domain" description="Metallo-beta-lactamase" evidence="7">
    <location>
        <begin position="579"/>
        <end position="787"/>
    </location>
</feature>
<dbReference type="RefSeq" id="WP_244954474.1">
    <property type="nucleotide sequence ID" value="NZ_CP035708.1"/>
</dbReference>
<dbReference type="NCBIfam" id="TIGR00360">
    <property type="entry name" value="ComEC_N-term"/>
    <property type="match status" value="1"/>
</dbReference>
<feature type="transmembrane region" description="Helical" evidence="6">
    <location>
        <begin position="41"/>
        <end position="58"/>
    </location>
</feature>
<evidence type="ECO:0000256" key="6">
    <source>
        <dbReference type="SAM" id="Phobius"/>
    </source>
</evidence>
<keyword evidence="2" id="KW-1003">Cell membrane</keyword>
<dbReference type="Gene3D" id="3.60.15.10">
    <property type="entry name" value="Ribonuclease Z/Hydroxyacylglutathione hydrolase-like"/>
    <property type="match status" value="1"/>
</dbReference>
<evidence type="ECO:0000256" key="3">
    <source>
        <dbReference type="ARBA" id="ARBA00022692"/>
    </source>
</evidence>
<evidence type="ECO:0000313" key="9">
    <source>
        <dbReference type="Proteomes" id="UP001549111"/>
    </source>
</evidence>
<organism evidence="8 9">
    <name type="scientific">Sphaerotilus sulfidivorans</name>
    <dbReference type="NCBI Taxonomy" id="639200"/>
    <lineage>
        <taxon>Bacteria</taxon>
        <taxon>Pseudomonadati</taxon>
        <taxon>Pseudomonadota</taxon>
        <taxon>Betaproteobacteria</taxon>
        <taxon>Burkholderiales</taxon>
        <taxon>Sphaerotilaceae</taxon>
        <taxon>Sphaerotilus</taxon>
    </lineage>
</organism>
<keyword evidence="3 6" id="KW-0812">Transmembrane</keyword>
<dbReference type="InterPro" id="IPR052159">
    <property type="entry name" value="Competence_DNA_uptake"/>
</dbReference>
<feature type="transmembrane region" description="Helical" evidence="6">
    <location>
        <begin position="290"/>
        <end position="313"/>
    </location>
</feature>
<evidence type="ECO:0000256" key="5">
    <source>
        <dbReference type="ARBA" id="ARBA00023136"/>
    </source>
</evidence>
<feature type="transmembrane region" description="Helical" evidence="6">
    <location>
        <begin position="333"/>
        <end position="365"/>
    </location>
</feature>
<protein>
    <submittedName>
        <fullName evidence="8">Competence protein ComEC</fullName>
    </submittedName>
</protein>
<dbReference type="Pfam" id="PF00753">
    <property type="entry name" value="Lactamase_B"/>
    <property type="match status" value="1"/>
</dbReference>
<feature type="transmembrane region" description="Helical" evidence="6">
    <location>
        <begin position="6"/>
        <end position="29"/>
    </location>
</feature>
<dbReference type="PANTHER" id="PTHR30619">
    <property type="entry name" value="DNA INTERNALIZATION/COMPETENCE PROTEIN COMEC/REC2"/>
    <property type="match status" value="1"/>
</dbReference>
<evidence type="ECO:0000313" key="8">
    <source>
        <dbReference type="EMBL" id="MET3603260.1"/>
    </source>
</evidence>
<evidence type="ECO:0000256" key="4">
    <source>
        <dbReference type="ARBA" id="ARBA00022989"/>
    </source>
</evidence>
<evidence type="ECO:0000259" key="7">
    <source>
        <dbReference type="SMART" id="SM00849"/>
    </source>
</evidence>
<gene>
    <name evidence="8" type="ORF">ABIC99_001044</name>
</gene>
<dbReference type="InterPro" id="IPR036866">
    <property type="entry name" value="RibonucZ/Hydroxyglut_hydro"/>
</dbReference>
<keyword evidence="4 6" id="KW-1133">Transmembrane helix</keyword>
<dbReference type="SMART" id="SM00849">
    <property type="entry name" value="Lactamase_B"/>
    <property type="match status" value="1"/>
</dbReference>